<dbReference type="PATRIC" id="fig|61647.14.peg.2726"/>
<dbReference type="EMBL" id="LDZF01000028">
    <property type="protein sequence ID" value="KMK11529.1"/>
    <property type="molecule type" value="Genomic_DNA"/>
</dbReference>
<evidence type="ECO:0000313" key="4">
    <source>
        <dbReference type="EMBL" id="KMK11529.1"/>
    </source>
</evidence>
<reference evidence="3" key="3">
    <citation type="submission" date="2024-02" db="EMBL/GenBank/DDBJ databases">
        <authorList>
            <consortium name="Clinical and Environmental Microbiology Branch: Whole genome sequencing antimicrobial resistance pathogens in the healthcare setting"/>
        </authorList>
    </citation>
    <scope>NUCLEOTIDE SEQUENCE</scope>
    <source>
        <strain evidence="3">2021DK-00143</strain>
    </source>
</reference>
<dbReference type="STRING" id="61647.LG71_01640"/>
<dbReference type="Proteomes" id="UP001236270">
    <property type="component" value="Unassembled WGS sequence"/>
</dbReference>
<reference evidence="4 6" key="1">
    <citation type="submission" date="2015-05" db="EMBL/GenBank/DDBJ databases">
        <title>Genome sequences of Pluralibacter gergoviae.</title>
        <authorList>
            <person name="Greninger A.L."/>
            <person name="Miller S."/>
        </authorList>
    </citation>
    <scope>NUCLEOTIDE SEQUENCE [LARGE SCALE GENOMIC DNA]</scope>
    <source>
        <strain evidence="4 6">JS81F13</strain>
    </source>
</reference>
<feature type="signal peptide" evidence="2">
    <location>
        <begin position="1"/>
        <end position="17"/>
    </location>
</feature>
<evidence type="ECO:0000313" key="6">
    <source>
        <dbReference type="Proteomes" id="UP000036196"/>
    </source>
</evidence>
<dbReference type="GeneID" id="61382125"/>
<feature type="compositionally biased region" description="Low complexity" evidence="1">
    <location>
        <begin position="18"/>
        <end position="29"/>
    </location>
</feature>
<gene>
    <name evidence="4" type="ORF">ABW06_21100</name>
    <name evidence="3" type="ORF">QEG54_003228</name>
    <name evidence="5" type="ORF">RBJ30_18890</name>
</gene>
<evidence type="ECO:0000313" key="3">
    <source>
        <dbReference type="EMBL" id="EML1472476.1"/>
    </source>
</evidence>
<reference evidence="5" key="2">
    <citation type="submission" date="2023-08" db="EMBL/GenBank/DDBJ databases">
        <title>WGS of pathogenic bacterial species, Los Angeles County Public Health Laboratories.</title>
        <authorList>
            <person name="Garrigues J.M."/>
            <person name="Green N.M."/>
        </authorList>
    </citation>
    <scope>NUCLEOTIDE SEQUENCE</scope>
    <source>
        <strain evidence="5">LACPHL-BACT-2023-00068</strain>
    </source>
</reference>
<dbReference type="InterPro" id="IPR020158">
    <property type="entry name" value="DUF2756"/>
</dbReference>
<feature type="compositionally biased region" description="Polar residues" evidence="1">
    <location>
        <begin position="72"/>
        <end position="82"/>
    </location>
</feature>
<dbReference type="KEGG" id="pge:LG71_01640"/>
<feature type="compositionally biased region" description="Low complexity" evidence="1">
    <location>
        <begin position="44"/>
        <end position="64"/>
    </location>
</feature>
<feature type="region of interest" description="Disordered" evidence="1">
    <location>
        <begin position="18"/>
        <end position="117"/>
    </location>
</feature>
<keyword evidence="6" id="KW-1185">Reference proteome</keyword>
<dbReference type="AlphaFoldDB" id="A0A089PIL7"/>
<keyword evidence="2" id="KW-0732">Signal</keyword>
<protein>
    <submittedName>
        <fullName evidence="3">DUF2756 domain-containing protein</fullName>
    </submittedName>
    <submittedName>
        <fullName evidence="4">Membrane protein</fullName>
    </submittedName>
</protein>
<evidence type="ECO:0000256" key="1">
    <source>
        <dbReference type="SAM" id="MobiDB-lite"/>
    </source>
</evidence>
<feature type="chain" id="PRO_5015029605" evidence="2">
    <location>
        <begin position="18"/>
        <end position="117"/>
    </location>
</feature>
<dbReference type="RefSeq" id="WP_043080965.1">
    <property type="nucleotide sequence ID" value="NZ_CACVCI010000001.1"/>
</dbReference>
<sequence>MKKLLWLAALVPFVTLAQPLNPTNNPNQPGYQIRSQQRLQNEMQTRQIQQQSNLNQQLQNQSRQQRLEMRTQLDNQQQSIQRAQPGGQMLPNNSGSMLNSRPQNGDMLRSSSSSSRY</sequence>
<dbReference type="eggNOG" id="ENOG5032THA">
    <property type="taxonomic scope" value="Bacteria"/>
</dbReference>
<proteinExistence type="predicted"/>
<evidence type="ECO:0000256" key="2">
    <source>
        <dbReference type="SAM" id="SignalP"/>
    </source>
</evidence>
<dbReference type="Pfam" id="PF10956">
    <property type="entry name" value="DUF2756"/>
    <property type="match status" value="1"/>
</dbReference>
<accession>A0A089PIL7</accession>
<feature type="compositionally biased region" description="Polar residues" evidence="1">
    <location>
        <begin position="90"/>
        <end position="103"/>
    </location>
</feature>
<dbReference type="OrthoDB" id="6566603at2"/>
<comment type="caution">
    <text evidence="4">The sequence shown here is derived from an EMBL/GenBank/DDBJ whole genome shotgun (WGS) entry which is preliminary data.</text>
</comment>
<feature type="compositionally biased region" description="Polar residues" evidence="1">
    <location>
        <begin position="33"/>
        <end position="43"/>
    </location>
</feature>
<dbReference type="EMBL" id="JAVDNV010000015">
    <property type="protein sequence ID" value="MDQ2311151.1"/>
    <property type="molecule type" value="Genomic_DNA"/>
</dbReference>
<dbReference type="Proteomes" id="UP000036196">
    <property type="component" value="Unassembled WGS sequence"/>
</dbReference>
<name>A0A089PIL7_PLUGE</name>
<organism evidence="4 6">
    <name type="scientific">Pluralibacter gergoviae</name>
    <name type="common">Enterobacter gergoviae</name>
    <dbReference type="NCBI Taxonomy" id="61647"/>
    <lineage>
        <taxon>Bacteria</taxon>
        <taxon>Pseudomonadati</taxon>
        <taxon>Pseudomonadota</taxon>
        <taxon>Gammaproteobacteria</taxon>
        <taxon>Enterobacterales</taxon>
        <taxon>Enterobacteriaceae</taxon>
        <taxon>Pluralibacter</taxon>
    </lineage>
</organism>
<evidence type="ECO:0000313" key="5">
    <source>
        <dbReference type="EMBL" id="MDQ2311151.1"/>
    </source>
</evidence>
<dbReference type="EMBL" id="ABLOKC030000018">
    <property type="protein sequence ID" value="EML1472476.1"/>
    <property type="molecule type" value="Genomic_DNA"/>
</dbReference>